<evidence type="ECO:0000256" key="2">
    <source>
        <dbReference type="SAM" id="MobiDB-lite"/>
    </source>
</evidence>
<dbReference type="EMBL" id="RCHU01000435">
    <property type="protein sequence ID" value="TKS05517.1"/>
    <property type="molecule type" value="Genomic_DNA"/>
</dbReference>
<feature type="transmembrane region" description="Helical" evidence="3">
    <location>
        <begin position="83"/>
        <end position="109"/>
    </location>
</feature>
<keyword evidence="1" id="KW-0175">Coiled coil</keyword>
<evidence type="ECO:0000256" key="1">
    <source>
        <dbReference type="SAM" id="Coils"/>
    </source>
</evidence>
<dbReference type="AlphaFoldDB" id="A0A4U5Q9S2"/>
<gene>
    <name evidence="4" type="ORF">D5086_0000136140</name>
</gene>
<feature type="compositionally biased region" description="Acidic residues" evidence="2">
    <location>
        <begin position="186"/>
        <end position="195"/>
    </location>
</feature>
<comment type="caution">
    <text evidence="4">The sequence shown here is derived from an EMBL/GenBank/DDBJ whole genome shotgun (WGS) entry which is preliminary data.</text>
</comment>
<feature type="compositionally biased region" description="Basic and acidic residues" evidence="2">
    <location>
        <begin position="170"/>
        <end position="185"/>
    </location>
</feature>
<name>A0A4U5Q9S2_POPAL</name>
<feature type="compositionally biased region" description="Acidic residues" evidence="2">
    <location>
        <begin position="218"/>
        <end position="262"/>
    </location>
</feature>
<keyword evidence="3" id="KW-0812">Transmembrane</keyword>
<keyword evidence="3" id="KW-1133">Transmembrane helix</keyword>
<feature type="coiled-coil region" evidence="1">
    <location>
        <begin position="345"/>
        <end position="409"/>
    </location>
</feature>
<proteinExistence type="predicted"/>
<evidence type="ECO:0000313" key="4">
    <source>
        <dbReference type="EMBL" id="TKS05517.1"/>
    </source>
</evidence>
<feature type="region of interest" description="Disordered" evidence="2">
    <location>
        <begin position="170"/>
        <end position="295"/>
    </location>
</feature>
<feature type="compositionally biased region" description="Acidic residues" evidence="2">
    <location>
        <begin position="270"/>
        <end position="292"/>
    </location>
</feature>
<protein>
    <submittedName>
        <fullName evidence="4">Uncharacterized protein</fullName>
    </submittedName>
</protein>
<reference evidence="4" key="1">
    <citation type="submission" date="2018-10" db="EMBL/GenBank/DDBJ databases">
        <title>Population genomic analysis revealed the cold adaptation of white poplar.</title>
        <authorList>
            <person name="Liu Y.-J."/>
        </authorList>
    </citation>
    <scope>NUCLEOTIDE SEQUENCE [LARGE SCALE GENOMIC DNA]</scope>
    <source>
        <strain evidence="4">PAL-ZL1</strain>
    </source>
</reference>
<evidence type="ECO:0000256" key="3">
    <source>
        <dbReference type="SAM" id="Phobius"/>
    </source>
</evidence>
<keyword evidence="3" id="KW-0472">Membrane</keyword>
<accession>A0A4U5Q9S2</accession>
<sequence length="423" mass="48057">MAKEREVMKIEKNIRLAEIILFWIERAAILLFVFFGGIPRFLRCSLGLFAFTNTYHASVAYERLFGTLQPSEPSNAFFVFDRYAIWLAAMYFFLGSPVYRYVAAAVFVLSNTSSIVKALGVMNANQILCCNPTDCDGGNILSKLVEWYKSFKNLDCLEKDDKEEETEKALAVEESAEEKTKHGEIEEIPETETIEPDQAHHDVDEEDYEMVSYKIKDADEEEEEDCSSGGGDEEEEEDCSSSVGDDDDDDDDDEEEEEEEDCSSSVGGGGDDDDDDEEEEEEEYCYSSDDDGDVQKGTIEKEVMKDQELKETGDGRCCETSRALSSMQREIGQLKELSEKNCKLMKDLADTLLFLEQENKVLSRKLISAESTSSTELLNQIVYEYERKCQRLEEEKADLNDSLSIAEAESHFYRECMHNLGLN</sequence>
<organism evidence="4">
    <name type="scientific">Populus alba</name>
    <name type="common">White poplar</name>
    <dbReference type="NCBI Taxonomy" id="43335"/>
    <lineage>
        <taxon>Eukaryota</taxon>
        <taxon>Viridiplantae</taxon>
        <taxon>Streptophyta</taxon>
        <taxon>Embryophyta</taxon>
        <taxon>Tracheophyta</taxon>
        <taxon>Spermatophyta</taxon>
        <taxon>Magnoliopsida</taxon>
        <taxon>eudicotyledons</taxon>
        <taxon>Gunneridae</taxon>
        <taxon>Pentapetalae</taxon>
        <taxon>rosids</taxon>
        <taxon>fabids</taxon>
        <taxon>Malpighiales</taxon>
        <taxon>Salicaceae</taxon>
        <taxon>Saliceae</taxon>
        <taxon>Populus</taxon>
    </lineage>
</organism>
<feature type="transmembrane region" description="Helical" evidence="3">
    <location>
        <begin position="20"/>
        <end position="42"/>
    </location>
</feature>